<evidence type="ECO:0000256" key="2">
    <source>
        <dbReference type="ARBA" id="ARBA00004229"/>
    </source>
</evidence>
<dbReference type="InterPro" id="IPR015285">
    <property type="entry name" value="RIO2_wHTH_N"/>
</dbReference>
<evidence type="ECO:0000256" key="17">
    <source>
        <dbReference type="ARBA" id="ARBA00068837"/>
    </source>
</evidence>
<evidence type="ECO:0000259" key="20">
    <source>
        <dbReference type="SMART" id="SM00090"/>
    </source>
</evidence>
<feature type="compositionally biased region" description="Acidic residues" evidence="18">
    <location>
        <begin position="328"/>
        <end position="341"/>
    </location>
</feature>
<evidence type="ECO:0000256" key="7">
    <source>
        <dbReference type="ARBA" id="ARBA00022640"/>
    </source>
</evidence>
<accession>A0A1Q9DA97</accession>
<evidence type="ECO:0000256" key="3">
    <source>
        <dbReference type="ARBA" id="ARBA00009196"/>
    </source>
</evidence>
<dbReference type="GO" id="GO:0009507">
    <property type="term" value="C:chloroplast"/>
    <property type="evidence" value="ECO:0007669"/>
    <property type="project" value="UniProtKB-SubCell"/>
</dbReference>
<evidence type="ECO:0000256" key="1">
    <source>
        <dbReference type="ARBA" id="ARBA00001946"/>
    </source>
</evidence>
<dbReference type="EMBL" id="LSRX01000635">
    <property type="protein sequence ID" value="OLP92124.1"/>
    <property type="molecule type" value="Genomic_DNA"/>
</dbReference>
<keyword evidence="7" id="KW-0934">Plastid</keyword>
<keyword evidence="8" id="KW-0808">Transferase</keyword>
<dbReference type="EC" id="2.7.11.1" evidence="4"/>
<dbReference type="OrthoDB" id="10258631at2759"/>
<dbReference type="SUPFAM" id="SSF56112">
    <property type="entry name" value="Protein kinase-like (PK-like)"/>
    <property type="match status" value="1"/>
</dbReference>
<dbReference type="Pfam" id="PF09202">
    <property type="entry name" value="Rio2_N"/>
    <property type="match status" value="1"/>
</dbReference>
<feature type="compositionally biased region" description="Low complexity" evidence="18">
    <location>
        <begin position="391"/>
        <end position="403"/>
    </location>
</feature>
<evidence type="ECO:0000256" key="14">
    <source>
        <dbReference type="ARBA" id="ARBA00047899"/>
    </source>
</evidence>
<dbReference type="InterPro" id="IPR036390">
    <property type="entry name" value="WH_DNA-bd_sf"/>
</dbReference>
<keyword evidence="6" id="KW-0150">Chloroplast</keyword>
<dbReference type="Gene3D" id="1.10.510.10">
    <property type="entry name" value="Transferase(Phosphotransferase) domain 1"/>
    <property type="match status" value="1"/>
</dbReference>
<evidence type="ECO:0000256" key="6">
    <source>
        <dbReference type="ARBA" id="ARBA00022528"/>
    </source>
</evidence>
<dbReference type="SMART" id="SM00090">
    <property type="entry name" value="RIO"/>
    <property type="match status" value="1"/>
</dbReference>
<comment type="subcellular location">
    <subcellularLocation>
        <location evidence="2">Plastid</location>
        <location evidence="2">Chloroplast</location>
    </subcellularLocation>
</comment>
<evidence type="ECO:0000256" key="15">
    <source>
        <dbReference type="ARBA" id="ARBA00048679"/>
    </source>
</evidence>
<keyword evidence="5" id="KW-0723">Serine/threonine-protein kinase</keyword>
<keyword evidence="22" id="KW-1185">Reference proteome</keyword>
<keyword evidence="19" id="KW-0812">Transmembrane</keyword>
<dbReference type="InterPro" id="IPR000687">
    <property type="entry name" value="RIO_kinase"/>
</dbReference>
<feature type="region of interest" description="Disordered" evidence="18">
    <location>
        <begin position="391"/>
        <end position="471"/>
    </location>
</feature>
<dbReference type="Gene3D" id="1.10.3460.10">
    <property type="entry name" value="Chlorophyll a/b binding protein domain"/>
    <property type="match status" value="1"/>
</dbReference>
<dbReference type="InterPro" id="IPR030484">
    <property type="entry name" value="Rio2"/>
</dbReference>
<dbReference type="PANTHER" id="PTHR45852:SF1">
    <property type="entry name" value="SERINE_THREONINE-PROTEIN KINASE RIO2"/>
    <property type="match status" value="1"/>
</dbReference>
<evidence type="ECO:0000313" key="21">
    <source>
        <dbReference type="EMBL" id="OLP92124.1"/>
    </source>
</evidence>
<feature type="compositionally biased region" description="Acidic residues" evidence="18">
    <location>
        <begin position="407"/>
        <end position="422"/>
    </location>
</feature>
<dbReference type="FunFam" id="1.10.10.10:FF:000053">
    <property type="entry name" value="Serine/threonine-protein kinase RIO2"/>
    <property type="match status" value="1"/>
</dbReference>
<evidence type="ECO:0000256" key="10">
    <source>
        <dbReference type="ARBA" id="ARBA00022741"/>
    </source>
</evidence>
<keyword evidence="10" id="KW-0547">Nucleotide-binding</keyword>
<comment type="catalytic activity">
    <reaction evidence="15">
        <text>L-seryl-[protein] + ATP = O-phospho-L-seryl-[protein] + ADP + H(+)</text>
        <dbReference type="Rhea" id="RHEA:17989"/>
        <dbReference type="Rhea" id="RHEA-COMP:9863"/>
        <dbReference type="Rhea" id="RHEA-COMP:11604"/>
        <dbReference type="ChEBI" id="CHEBI:15378"/>
        <dbReference type="ChEBI" id="CHEBI:29999"/>
        <dbReference type="ChEBI" id="CHEBI:30616"/>
        <dbReference type="ChEBI" id="CHEBI:83421"/>
        <dbReference type="ChEBI" id="CHEBI:456216"/>
        <dbReference type="EC" id="2.7.11.1"/>
    </reaction>
</comment>
<dbReference type="InterPro" id="IPR036388">
    <property type="entry name" value="WH-like_DNA-bd_sf"/>
</dbReference>
<dbReference type="GO" id="GO:0030688">
    <property type="term" value="C:preribosome, small subunit precursor"/>
    <property type="evidence" value="ECO:0007669"/>
    <property type="project" value="TreeGrafter"/>
</dbReference>
<dbReference type="InterPro" id="IPR018934">
    <property type="entry name" value="RIO_dom"/>
</dbReference>
<evidence type="ECO:0000256" key="18">
    <source>
        <dbReference type="SAM" id="MobiDB-lite"/>
    </source>
</evidence>
<evidence type="ECO:0000256" key="5">
    <source>
        <dbReference type="ARBA" id="ARBA00022527"/>
    </source>
</evidence>
<feature type="domain" description="RIO kinase" evidence="20">
    <location>
        <begin position="64"/>
        <end position="290"/>
    </location>
</feature>
<comment type="similarity">
    <text evidence="3">Belongs to the protein kinase superfamily. RIO-type Ser/Thr kinase family.</text>
</comment>
<evidence type="ECO:0000256" key="4">
    <source>
        <dbReference type="ARBA" id="ARBA00012513"/>
    </source>
</evidence>
<dbReference type="GO" id="GO:0004674">
    <property type="term" value="F:protein serine/threonine kinase activity"/>
    <property type="evidence" value="ECO:0007669"/>
    <property type="project" value="UniProtKB-KW"/>
</dbReference>
<keyword evidence="9" id="KW-0479">Metal-binding</keyword>
<keyword evidence="11 21" id="KW-0418">Kinase</keyword>
<feature type="transmembrane region" description="Helical" evidence="19">
    <location>
        <begin position="695"/>
        <end position="713"/>
    </location>
</feature>
<organism evidence="21 22">
    <name type="scientific">Symbiodinium microadriaticum</name>
    <name type="common">Dinoflagellate</name>
    <name type="synonym">Zooxanthella microadriatica</name>
    <dbReference type="NCBI Taxonomy" id="2951"/>
    <lineage>
        <taxon>Eukaryota</taxon>
        <taxon>Sar</taxon>
        <taxon>Alveolata</taxon>
        <taxon>Dinophyceae</taxon>
        <taxon>Suessiales</taxon>
        <taxon>Symbiodiniaceae</taxon>
        <taxon>Symbiodinium</taxon>
    </lineage>
</organism>
<evidence type="ECO:0000256" key="13">
    <source>
        <dbReference type="ARBA" id="ARBA00022842"/>
    </source>
</evidence>
<evidence type="ECO:0000256" key="9">
    <source>
        <dbReference type="ARBA" id="ARBA00022723"/>
    </source>
</evidence>
<comment type="caution">
    <text evidence="21">The sequence shown here is derived from an EMBL/GenBank/DDBJ whole genome shotgun (WGS) entry which is preliminary data.</text>
</comment>
<dbReference type="SUPFAM" id="SSF103511">
    <property type="entry name" value="Chlorophyll a-b binding protein"/>
    <property type="match status" value="1"/>
</dbReference>
<dbReference type="InterPro" id="IPR022796">
    <property type="entry name" value="Chloroa_b-bind"/>
</dbReference>
<dbReference type="SUPFAM" id="SSF46785">
    <property type="entry name" value="Winged helix' DNA-binding domain"/>
    <property type="match status" value="1"/>
</dbReference>
<evidence type="ECO:0000256" key="8">
    <source>
        <dbReference type="ARBA" id="ARBA00022679"/>
    </source>
</evidence>
<dbReference type="GO" id="GO:0005829">
    <property type="term" value="C:cytosol"/>
    <property type="evidence" value="ECO:0007669"/>
    <property type="project" value="TreeGrafter"/>
</dbReference>
<feature type="transmembrane region" description="Helical" evidence="19">
    <location>
        <begin position="748"/>
        <end position="765"/>
    </location>
</feature>
<dbReference type="CDD" id="cd05144">
    <property type="entry name" value="RIO2_C"/>
    <property type="match status" value="1"/>
</dbReference>
<evidence type="ECO:0000256" key="11">
    <source>
        <dbReference type="ARBA" id="ARBA00022777"/>
    </source>
</evidence>
<evidence type="ECO:0000256" key="19">
    <source>
        <dbReference type="SAM" id="Phobius"/>
    </source>
</evidence>
<keyword evidence="19" id="KW-0472">Membrane</keyword>
<keyword evidence="13" id="KW-0460">Magnesium</keyword>
<reference evidence="21 22" key="1">
    <citation type="submission" date="2016-02" db="EMBL/GenBank/DDBJ databases">
        <title>Genome analysis of coral dinoflagellate symbionts highlights evolutionary adaptations to a symbiotic lifestyle.</title>
        <authorList>
            <person name="Aranda M."/>
            <person name="Li Y."/>
            <person name="Liew Y.J."/>
            <person name="Baumgarten S."/>
            <person name="Simakov O."/>
            <person name="Wilson M."/>
            <person name="Piel J."/>
            <person name="Ashoor H."/>
            <person name="Bougouffa S."/>
            <person name="Bajic V.B."/>
            <person name="Ryu T."/>
            <person name="Ravasi T."/>
            <person name="Bayer T."/>
            <person name="Micklem G."/>
            <person name="Kim H."/>
            <person name="Bhak J."/>
            <person name="Lajeunesse T.C."/>
            <person name="Voolstra C.R."/>
        </authorList>
    </citation>
    <scope>NUCLEOTIDE SEQUENCE [LARGE SCALE GENOMIC DNA]</scope>
    <source>
        <strain evidence="21 22">CCMP2467</strain>
    </source>
</reference>
<proteinExistence type="inferred from homology"/>
<feature type="region of interest" description="Disordered" evidence="18">
    <location>
        <begin position="319"/>
        <end position="350"/>
    </location>
</feature>
<comment type="catalytic activity">
    <reaction evidence="14">
        <text>L-threonyl-[protein] + ATP = O-phospho-L-threonyl-[protein] + ADP + H(+)</text>
        <dbReference type="Rhea" id="RHEA:46608"/>
        <dbReference type="Rhea" id="RHEA-COMP:11060"/>
        <dbReference type="Rhea" id="RHEA-COMP:11605"/>
        <dbReference type="ChEBI" id="CHEBI:15378"/>
        <dbReference type="ChEBI" id="CHEBI:30013"/>
        <dbReference type="ChEBI" id="CHEBI:30616"/>
        <dbReference type="ChEBI" id="CHEBI:61977"/>
        <dbReference type="ChEBI" id="CHEBI:456216"/>
        <dbReference type="EC" id="2.7.11.1"/>
    </reaction>
</comment>
<dbReference type="Gene3D" id="3.30.200.20">
    <property type="entry name" value="Phosphorylase Kinase, domain 1"/>
    <property type="match status" value="1"/>
</dbReference>
<dbReference type="GO" id="GO:0030490">
    <property type="term" value="P:maturation of SSU-rRNA"/>
    <property type="evidence" value="ECO:0007669"/>
    <property type="project" value="TreeGrafter"/>
</dbReference>
<comment type="cofactor">
    <cofactor evidence="1">
        <name>Mg(2+)</name>
        <dbReference type="ChEBI" id="CHEBI:18420"/>
    </cofactor>
</comment>
<protein>
    <recommendedName>
        <fullName evidence="16">Serine/threonine-protein kinase RIO2</fullName>
        <ecNumber evidence="4">2.7.11.1</ecNumber>
    </recommendedName>
    <alternativeName>
        <fullName evidence="17">Serine/threonine-protein kinase rio2</fullName>
    </alternativeName>
</protein>
<dbReference type="Gene3D" id="1.10.10.10">
    <property type="entry name" value="Winged helix-like DNA-binding domain superfamily/Winged helix DNA-binding domain"/>
    <property type="match status" value="1"/>
</dbReference>
<dbReference type="GO" id="GO:0005524">
    <property type="term" value="F:ATP binding"/>
    <property type="evidence" value="ECO:0007669"/>
    <property type="project" value="UniProtKB-KW"/>
</dbReference>
<sequence>MKLDVTMFRYITKEEFRVLTAVEMGMRNHEHVPTPLVESIAKINRSSCYKILQNLLRNKLVAHDGQSYDGWRLTYHGYDFLALRALAARGTLTAVGRRLGVGKESDVHYAQGPDGELVALKLHRLGRISFRAIKEKRDYLRHRVHASWMYMAKLAAAKEFAYMKALKDEGFPVPTPIDQNRHAVVMSFVDAKPLFQLRQLQHPNQVLERLMRLVVRLLRAGIVHGDFNEFNLMLDEDEKVTLIDFPQIVYNSHPNAEEFFDRDVRSIVEFFRKRLNIEVQEWPTFQEALEDDREEEVSGGLKVTGFKAEEDALLVAAHEQGRAHREDGAEDEDEEDAEEVAEEHPDEHREAMAFQPPARPAVQEGLQDLLAAGSRQALEEDCKMDEVLAASEAAPQADPPAALDEAKGEDEDSDGEESEEEAAPGQVSVDTGGRRVRKRQTAKEARANLQKQQKKKPAKANNQKCKEHRRAKAEIKARLQETPPEGLADTDASARLAGPRWPRWPRSGGLREVDREILEQLRALSEVDQLDAKRAAEAAEGMASVKSMIAAGLLAAPCADAFVAPGASHAVTSLRGSTAVKAESSFSTSALAVTATTGAAVMSFVGTKKPTARKTVACKFSPAQVGVTEPLGFFDPAGFCKDEASFKDLRAKELKHGRLAMMGALGMLTQSLVQLPGMEGVPKDISAFSTGAGQTGFLITIAIIAVLEAAVFVQDDSKEPGNFGNPLPLVGDDYSDEMRNREINNGRIAMFAALGQIAAGLYTGLKRLSLSSQVRLDWAIAIIFAVTGSVSTSICSLQDDRLLLVDCFLSWSHAWQSSKEAPKVEGPQIGSSVQVWLDPDGSLHGASLWLSMTPPQVRLSQEKGVLFLVTANCLATVLEAGKSRKMMEPRRDS</sequence>
<gene>
    <name evidence="21" type="primary">rio2</name>
    <name evidence="21" type="ORF">AK812_SmicGene26109</name>
</gene>
<dbReference type="FunFam" id="3.30.200.20:FF:000052">
    <property type="entry name" value="Serine/threonine-protein kinase RIO2"/>
    <property type="match status" value="1"/>
</dbReference>
<dbReference type="AlphaFoldDB" id="A0A1Q9DA97"/>
<dbReference type="GO" id="GO:0046872">
    <property type="term" value="F:metal ion binding"/>
    <property type="evidence" value="ECO:0007669"/>
    <property type="project" value="UniProtKB-KW"/>
</dbReference>
<dbReference type="Proteomes" id="UP000186817">
    <property type="component" value="Unassembled WGS sequence"/>
</dbReference>
<dbReference type="InterPro" id="IPR018935">
    <property type="entry name" value="RIO_kinase_CS"/>
</dbReference>
<evidence type="ECO:0000313" key="22">
    <source>
        <dbReference type="Proteomes" id="UP000186817"/>
    </source>
</evidence>
<dbReference type="PROSITE" id="PS01245">
    <property type="entry name" value="RIO1"/>
    <property type="match status" value="1"/>
</dbReference>
<keyword evidence="12" id="KW-0067">ATP-binding</keyword>
<evidence type="ECO:0000256" key="12">
    <source>
        <dbReference type="ARBA" id="ARBA00022840"/>
    </source>
</evidence>
<name>A0A1Q9DA97_SYMMI</name>
<evidence type="ECO:0000256" key="16">
    <source>
        <dbReference type="ARBA" id="ARBA00068353"/>
    </source>
</evidence>
<dbReference type="Pfam" id="PF01163">
    <property type="entry name" value="RIO1"/>
    <property type="match status" value="1"/>
</dbReference>
<dbReference type="PANTHER" id="PTHR45852">
    <property type="entry name" value="SER/THR-PROTEIN KINASE RIO2"/>
    <property type="match status" value="1"/>
</dbReference>
<dbReference type="Pfam" id="PF00504">
    <property type="entry name" value="Chloroa_b-bind"/>
    <property type="match status" value="1"/>
</dbReference>
<dbReference type="InterPro" id="IPR011009">
    <property type="entry name" value="Kinase-like_dom_sf"/>
</dbReference>
<keyword evidence="19" id="KW-1133">Transmembrane helix</keyword>